<dbReference type="Proteomes" id="UP001227268">
    <property type="component" value="Unassembled WGS sequence"/>
</dbReference>
<gene>
    <name evidence="1" type="ORF">QFC21_006627</name>
</gene>
<reference evidence="1" key="1">
    <citation type="submission" date="2023-04" db="EMBL/GenBank/DDBJ databases">
        <title>Draft Genome sequencing of Naganishia species isolated from polar environments using Oxford Nanopore Technology.</title>
        <authorList>
            <person name="Leo P."/>
            <person name="Venkateswaran K."/>
        </authorList>
    </citation>
    <scope>NUCLEOTIDE SEQUENCE</scope>
    <source>
        <strain evidence="1">MNA-CCFEE 5423</strain>
    </source>
</reference>
<sequence length="333" mass="35651">MPTETEAIIVPAQKAAFQFSAIKLEDPLEDEIFLHLTRVFLDMKEPASFNQAMNFGRLRNADVGDKPGAVMKSEKEGGEKETVHGAFFGQSSMARMALVNEASCIKVPDDTDLETLAPLGCGLMTGAGAVINRLKPSSDSSIAIYGLGAVGMSGILASAHLGVSTIIAIDLIPSRLDIALTFGATHTLNASDPDIVSKVRALTKDGAGTECTLEASGNMRAFRNAYEATAPGGHMTSAGTPGPGVKPAFDVFEHVCTAKIYSAVLMGCCYPREFIPFLIDLHRQGKFPIEKISRKYKVEQFQEAIHAMQVAFLLSLSILHESNVARFSGNLAR</sequence>
<evidence type="ECO:0000313" key="2">
    <source>
        <dbReference type="Proteomes" id="UP001227268"/>
    </source>
</evidence>
<name>A0ACC2V1C1_9TREE</name>
<proteinExistence type="predicted"/>
<protein>
    <submittedName>
        <fullName evidence="1">Uncharacterized protein</fullName>
    </submittedName>
</protein>
<comment type="caution">
    <text evidence="1">The sequence shown here is derived from an EMBL/GenBank/DDBJ whole genome shotgun (WGS) entry which is preliminary data.</text>
</comment>
<dbReference type="EMBL" id="JASBWT010000034">
    <property type="protein sequence ID" value="KAJ9092915.1"/>
    <property type="molecule type" value="Genomic_DNA"/>
</dbReference>
<evidence type="ECO:0000313" key="1">
    <source>
        <dbReference type="EMBL" id="KAJ9092915.1"/>
    </source>
</evidence>
<organism evidence="1 2">
    <name type="scientific">Naganishia friedmannii</name>
    <dbReference type="NCBI Taxonomy" id="89922"/>
    <lineage>
        <taxon>Eukaryota</taxon>
        <taxon>Fungi</taxon>
        <taxon>Dikarya</taxon>
        <taxon>Basidiomycota</taxon>
        <taxon>Agaricomycotina</taxon>
        <taxon>Tremellomycetes</taxon>
        <taxon>Filobasidiales</taxon>
        <taxon>Filobasidiaceae</taxon>
        <taxon>Naganishia</taxon>
    </lineage>
</organism>
<keyword evidence="2" id="KW-1185">Reference proteome</keyword>
<accession>A0ACC2V1C1</accession>